<dbReference type="AlphaFoldDB" id="A0A0Q3QQ87"/>
<dbReference type="Pfam" id="PF00903">
    <property type="entry name" value="Glyoxalase"/>
    <property type="match status" value="1"/>
</dbReference>
<evidence type="ECO:0000313" key="3">
    <source>
        <dbReference type="Proteomes" id="UP000050996"/>
    </source>
</evidence>
<evidence type="ECO:0000313" key="2">
    <source>
        <dbReference type="EMBL" id="KQL19760.1"/>
    </source>
</evidence>
<dbReference type="InterPro" id="IPR052164">
    <property type="entry name" value="Anthracycline_SecMetBiosynth"/>
</dbReference>
<dbReference type="InterPro" id="IPR004360">
    <property type="entry name" value="Glyas_Fos-R_dOase_dom"/>
</dbReference>
<dbReference type="InterPro" id="IPR029068">
    <property type="entry name" value="Glyas_Bleomycin-R_OHBP_Dase"/>
</dbReference>
<sequence length="120" mass="14190">MRIKGFGGIFLRSKDIDALKNWYKETLGISMGDWNGTVIKPDADNETIFSFFNEESDYFPEEQSVMLNFQVEEIEAWMEHFNRIGIPLLKEPEKSEYGTFIWISDPEGRWIEIWEKKSLN</sequence>
<keyword evidence="3" id="KW-1185">Reference proteome</keyword>
<gene>
    <name evidence="2" type="ORF">AN957_15105</name>
</gene>
<organism evidence="2 3">
    <name type="scientific">Cytobacillus solani</name>
    <dbReference type="NCBI Taxonomy" id="1637975"/>
    <lineage>
        <taxon>Bacteria</taxon>
        <taxon>Bacillati</taxon>
        <taxon>Bacillota</taxon>
        <taxon>Bacilli</taxon>
        <taxon>Bacillales</taxon>
        <taxon>Bacillaceae</taxon>
        <taxon>Cytobacillus</taxon>
    </lineage>
</organism>
<dbReference type="RefSeq" id="WP_056684948.1">
    <property type="nucleotide sequence ID" value="NZ_LJIX01000006.1"/>
</dbReference>
<dbReference type="EMBL" id="LJIX01000006">
    <property type="protein sequence ID" value="KQL19760.1"/>
    <property type="molecule type" value="Genomic_DNA"/>
</dbReference>
<dbReference type="SUPFAM" id="SSF54593">
    <property type="entry name" value="Glyoxalase/Bleomycin resistance protein/Dihydroxybiphenyl dioxygenase"/>
    <property type="match status" value="1"/>
</dbReference>
<reference evidence="2 3" key="1">
    <citation type="submission" date="2015-09" db="EMBL/GenBank/DDBJ databases">
        <title>Genome sequencing project for genomic taxonomy and phylogenomics of Bacillus-like bacteria.</title>
        <authorList>
            <person name="Liu B."/>
            <person name="Wang J."/>
            <person name="Zhu Y."/>
            <person name="Liu G."/>
            <person name="Chen Q."/>
            <person name="Chen Z."/>
            <person name="Lan J."/>
            <person name="Che J."/>
            <person name="Ge C."/>
            <person name="Shi H."/>
            <person name="Pan Z."/>
            <person name="Liu X."/>
        </authorList>
    </citation>
    <scope>NUCLEOTIDE SEQUENCE [LARGE SCALE GENOMIC DNA]</scope>
    <source>
        <strain evidence="2 3">FJAT-18043</strain>
    </source>
</reference>
<name>A0A0Q3QQ87_9BACI</name>
<evidence type="ECO:0000259" key="1">
    <source>
        <dbReference type="PROSITE" id="PS51819"/>
    </source>
</evidence>
<dbReference type="STRING" id="1637975.AN957_15105"/>
<protein>
    <submittedName>
        <fullName evidence="2">Glyoxalase</fullName>
    </submittedName>
</protein>
<accession>A0A0Q3QQ87</accession>
<dbReference type="PATRIC" id="fig|1637975.4.peg.2913"/>
<dbReference type="Gene3D" id="3.10.180.10">
    <property type="entry name" value="2,3-Dihydroxybiphenyl 1,2-Dioxygenase, domain 1"/>
    <property type="match status" value="1"/>
</dbReference>
<dbReference type="Proteomes" id="UP000050996">
    <property type="component" value="Unassembled WGS sequence"/>
</dbReference>
<comment type="caution">
    <text evidence="2">The sequence shown here is derived from an EMBL/GenBank/DDBJ whole genome shotgun (WGS) entry which is preliminary data.</text>
</comment>
<dbReference type="PANTHER" id="PTHR33993">
    <property type="entry name" value="GLYOXALASE-RELATED"/>
    <property type="match status" value="1"/>
</dbReference>
<dbReference type="InterPro" id="IPR037523">
    <property type="entry name" value="VOC_core"/>
</dbReference>
<proteinExistence type="predicted"/>
<feature type="domain" description="VOC" evidence="1">
    <location>
        <begin position="5"/>
        <end position="116"/>
    </location>
</feature>
<dbReference type="PANTHER" id="PTHR33993:SF5">
    <property type="entry name" value="GLYOXALASE"/>
    <property type="match status" value="1"/>
</dbReference>
<dbReference type="PROSITE" id="PS51819">
    <property type="entry name" value="VOC"/>
    <property type="match status" value="1"/>
</dbReference>